<dbReference type="Gene3D" id="3.40.50.300">
    <property type="entry name" value="P-loop containing nucleotide triphosphate hydrolases"/>
    <property type="match status" value="2"/>
</dbReference>
<dbReference type="GO" id="GO:0005524">
    <property type="term" value="F:ATP binding"/>
    <property type="evidence" value="ECO:0007669"/>
    <property type="project" value="UniProtKB-KW"/>
</dbReference>
<evidence type="ECO:0000256" key="1">
    <source>
        <dbReference type="ARBA" id="ARBA00022741"/>
    </source>
</evidence>
<dbReference type="PROSITE" id="PS50893">
    <property type="entry name" value="ABC_TRANSPORTER_2"/>
    <property type="match status" value="2"/>
</dbReference>
<dbReference type="Pfam" id="PF00005">
    <property type="entry name" value="ABC_tran"/>
    <property type="match status" value="2"/>
</dbReference>
<evidence type="ECO:0000313" key="4">
    <source>
        <dbReference type="EMBL" id="MEQ2473570.1"/>
    </source>
</evidence>
<feature type="domain" description="ABC transporter" evidence="3">
    <location>
        <begin position="256"/>
        <end position="504"/>
    </location>
</feature>
<organism evidence="4 5">
    <name type="scientific">Laedolimicola intestinihominis</name>
    <dbReference type="NCBI Taxonomy" id="3133166"/>
    <lineage>
        <taxon>Bacteria</taxon>
        <taxon>Bacillati</taxon>
        <taxon>Bacillota</taxon>
        <taxon>Clostridia</taxon>
        <taxon>Lachnospirales</taxon>
        <taxon>Lachnospiraceae</taxon>
        <taxon>Laedolimicola</taxon>
    </lineage>
</organism>
<evidence type="ECO:0000256" key="2">
    <source>
        <dbReference type="ARBA" id="ARBA00022840"/>
    </source>
</evidence>
<dbReference type="SUPFAM" id="SSF52540">
    <property type="entry name" value="P-loop containing nucleoside triphosphate hydrolases"/>
    <property type="match status" value="2"/>
</dbReference>
<feature type="domain" description="ABC transporter" evidence="3">
    <location>
        <begin position="8"/>
        <end position="239"/>
    </location>
</feature>
<reference evidence="4 5" key="1">
    <citation type="submission" date="2024-03" db="EMBL/GenBank/DDBJ databases">
        <title>Human intestinal bacterial collection.</title>
        <authorList>
            <person name="Pauvert C."/>
            <person name="Hitch T.C.A."/>
            <person name="Clavel T."/>
        </authorList>
    </citation>
    <scope>NUCLEOTIDE SEQUENCE [LARGE SCALE GENOMIC DNA]</scope>
    <source>
        <strain evidence="4 5">CLA-AA-H132</strain>
    </source>
</reference>
<dbReference type="Proteomes" id="UP001438008">
    <property type="component" value="Unassembled WGS sequence"/>
</dbReference>
<dbReference type="CDD" id="cd03216">
    <property type="entry name" value="ABC_Carb_Monos_I"/>
    <property type="match status" value="1"/>
</dbReference>
<evidence type="ECO:0000259" key="3">
    <source>
        <dbReference type="PROSITE" id="PS50893"/>
    </source>
</evidence>
<dbReference type="InterPro" id="IPR003593">
    <property type="entry name" value="AAA+_ATPase"/>
</dbReference>
<dbReference type="InterPro" id="IPR003439">
    <property type="entry name" value="ABC_transporter-like_ATP-bd"/>
</dbReference>
<gene>
    <name evidence="4" type="ORF">WMO29_13890</name>
</gene>
<dbReference type="CDD" id="cd03215">
    <property type="entry name" value="ABC_Carb_Monos_II"/>
    <property type="match status" value="1"/>
</dbReference>
<protein>
    <submittedName>
        <fullName evidence="4">ABC transporter ATP-binding protein</fullName>
    </submittedName>
</protein>
<evidence type="ECO:0000313" key="5">
    <source>
        <dbReference type="Proteomes" id="UP001438008"/>
    </source>
</evidence>
<sequence>METKVAAVSMKNVTKTFGSVVANEKVDLDIYKGEILALLGENGSGKTTLMNMLAGIYYPDEGQIFINGKEEVIKTPKDALNLGIGMVHQHFKLIDVLTATENIILGLEGKLNIREASKKIEAICEKYGFEVDPKQKIYDMSVSQKQTVEIVKVLYRGADILILDEPTAVLTPQETEKLFRVLRKMRDDGKAIIIITHKMHEVESLSDRVAVLRDGRYIGSMATKDTTVTEMTNMMVGHAVTLNIDRPDPVNPKPRIVVKDLSVRSEDGIQKLKNVSFTAKSGEILGIAGISGCGQKELLEAIAGLQPVETGTIEYVEDDGHEEPLLGKDPLKIAEMGVSLSFVPEDRLGMGLVANMDLADNMMLRSFRKGRTPFTNRRPSRKLAESVVKELEVVTPGIATPVRRLSGGNVQKVLVGREIASAPTVLLTAYAVRGLDINSSYTIYDLLNEQKKKGVAVIFVGEDLDVMVELCDKIMVLCGGEVSGIVDARKTDKNEVGLMMTRVGGDESHE</sequence>
<keyword evidence="1" id="KW-0547">Nucleotide-binding</keyword>
<dbReference type="InterPro" id="IPR027417">
    <property type="entry name" value="P-loop_NTPase"/>
</dbReference>
<name>A0ABV1FKG7_9FIRM</name>
<dbReference type="PANTHER" id="PTHR43790:SF4">
    <property type="entry name" value="GUANOSINE IMPORT ATP-BINDING PROTEIN NUPO"/>
    <property type="match status" value="1"/>
</dbReference>
<dbReference type="EMBL" id="JBBMFE010000015">
    <property type="protein sequence ID" value="MEQ2473570.1"/>
    <property type="molecule type" value="Genomic_DNA"/>
</dbReference>
<dbReference type="RefSeq" id="WP_349165172.1">
    <property type="nucleotide sequence ID" value="NZ_JBBMFE010000015.1"/>
</dbReference>
<keyword evidence="5" id="KW-1185">Reference proteome</keyword>
<accession>A0ABV1FKG7</accession>
<dbReference type="InterPro" id="IPR050107">
    <property type="entry name" value="ABC_carbohydrate_import_ATPase"/>
</dbReference>
<dbReference type="PANTHER" id="PTHR43790">
    <property type="entry name" value="CARBOHYDRATE TRANSPORT ATP-BINDING PROTEIN MG119-RELATED"/>
    <property type="match status" value="1"/>
</dbReference>
<comment type="caution">
    <text evidence="4">The sequence shown here is derived from an EMBL/GenBank/DDBJ whole genome shotgun (WGS) entry which is preliminary data.</text>
</comment>
<dbReference type="SMART" id="SM00382">
    <property type="entry name" value="AAA"/>
    <property type="match status" value="2"/>
</dbReference>
<keyword evidence="2 4" id="KW-0067">ATP-binding</keyword>
<proteinExistence type="predicted"/>